<comment type="caution">
    <text evidence="2">The sequence shown here is derived from an EMBL/GenBank/DDBJ whole genome shotgun (WGS) entry which is preliminary data.</text>
</comment>
<evidence type="ECO:0000313" key="3">
    <source>
        <dbReference type="Proteomes" id="UP001302126"/>
    </source>
</evidence>
<evidence type="ECO:0000256" key="1">
    <source>
        <dbReference type="SAM" id="MobiDB-lite"/>
    </source>
</evidence>
<dbReference type="Proteomes" id="UP001302126">
    <property type="component" value="Unassembled WGS sequence"/>
</dbReference>
<accession>A0AAN6WTH4</accession>
<feature type="compositionally biased region" description="Polar residues" evidence="1">
    <location>
        <begin position="454"/>
        <end position="464"/>
    </location>
</feature>
<evidence type="ECO:0000313" key="2">
    <source>
        <dbReference type="EMBL" id="KAK4187201.1"/>
    </source>
</evidence>
<reference evidence="2" key="1">
    <citation type="journal article" date="2023" name="Mol. Phylogenet. Evol.">
        <title>Genome-scale phylogeny and comparative genomics of the fungal order Sordariales.</title>
        <authorList>
            <person name="Hensen N."/>
            <person name="Bonometti L."/>
            <person name="Westerberg I."/>
            <person name="Brannstrom I.O."/>
            <person name="Guillou S."/>
            <person name="Cros-Aarteil S."/>
            <person name="Calhoun S."/>
            <person name="Haridas S."/>
            <person name="Kuo A."/>
            <person name="Mondo S."/>
            <person name="Pangilinan J."/>
            <person name="Riley R."/>
            <person name="LaButti K."/>
            <person name="Andreopoulos B."/>
            <person name="Lipzen A."/>
            <person name="Chen C."/>
            <person name="Yan M."/>
            <person name="Daum C."/>
            <person name="Ng V."/>
            <person name="Clum A."/>
            <person name="Steindorff A."/>
            <person name="Ohm R.A."/>
            <person name="Martin F."/>
            <person name="Silar P."/>
            <person name="Natvig D.O."/>
            <person name="Lalanne C."/>
            <person name="Gautier V."/>
            <person name="Ament-Velasquez S.L."/>
            <person name="Kruys A."/>
            <person name="Hutchinson M.I."/>
            <person name="Powell A.J."/>
            <person name="Barry K."/>
            <person name="Miller A.N."/>
            <person name="Grigoriev I.V."/>
            <person name="Debuchy R."/>
            <person name="Gladieux P."/>
            <person name="Hiltunen Thoren M."/>
            <person name="Johannesson H."/>
        </authorList>
    </citation>
    <scope>NUCLEOTIDE SEQUENCE</scope>
    <source>
        <strain evidence="2">PSN309</strain>
    </source>
</reference>
<dbReference type="AlphaFoldDB" id="A0AAN6WTH4"/>
<protein>
    <submittedName>
        <fullName evidence="2">Uncharacterized protein</fullName>
    </submittedName>
</protein>
<feature type="region of interest" description="Disordered" evidence="1">
    <location>
        <begin position="444"/>
        <end position="464"/>
    </location>
</feature>
<sequence length="464" mass="52014">MGNDSPVVTDEAWDKGRTNFDSFTVITKCWVYTYPGDVAKDTAKLASLLYKHIDTLPWTGKWPNWKVKAVPETEEDLDTTSTVDGRVFAPLVVHFTTTAGGRDNLTQRSVCHQYFDMVVETLRVILHHAKGKYREPLGPNKQITSWEAGAEWGYSRDFALYSAKTTANSGMPAQTIGAVIMELTSIQSNNGFCKDESHDDCGPEAVLECVEQLFALHAEAWDLFCEHQQHVSQHLEKGRVNQIQEHVQKTIDYALNVNRILEALISLFEKHIGLDGTLANRPLIVRAWKRLTGGTFSTIGLKGPAVERLKADIRTEFNTFRLTSKTVKGHLTLCDENERAQLKAAINSAQAGSKEQTHLPSKFGVNANRIGDKSMHSQALQKAVKKYISAHAYTVEQINILREALDREFAEKGDKLFTKKKVRKARQPAGHNCLVARAKLQEKMKEMEGEWSDSDSASSLNEKQ</sequence>
<dbReference type="EMBL" id="MU864407">
    <property type="protein sequence ID" value="KAK4187201.1"/>
    <property type="molecule type" value="Genomic_DNA"/>
</dbReference>
<keyword evidence="3" id="KW-1185">Reference proteome</keyword>
<organism evidence="2 3">
    <name type="scientific">Podospora australis</name>
    <dbReference type="NCBI Taxonomy" id="1536484"/>
    <lineage>
        <taxon>Eukaryota</taxon>
        <taxon>Fungi</taxon>
        <taxon>Dikarya</taxon>
        <taxon>Ascomycota</taxon>
        <taxon>Pezizomycotina</taxon>
        <taxon>Sordariomycetes</taxon>
        <taxon>Sordariomycetidae</taxon>
        <taxon>Sordariales</taxon>
        <taxon>Podosporaceae</taxon>
        <taxon>Podospora</taxon>
    </lineage>
</organism>
<reference evidence="2" key="2">
    <citation type="submission" date="2023-05" db="EMBL/GenBank/DDBJ databases">
        <authorList>
            <consortium name="Lawrence Berkeley National Laboratory"/>
            <person name="Steindorff A."/>
            <person name="Hensen N."/>
            <person name="Bonometti L."/>
            <person name="Westerberg I."/>
            <person name="Brannstrom I.O."/>
            <person name="Guillou S."/>
            <person name="Cros-Aarteil S."/>
            <person name="Calhoun S."/>
            <person name="Haridas S."/>
            <person name="Kuo A."/>
            <person name="Mondo S."/>
            <person name="Pangilinan J."/>
            <person name="Riley R."/>
            <person name="Labutti K."/>
            <person name="Andreopoulos B."/>
            <person name="Lipzen A."/>
            <person name="Chen C."/>
            <person name="Yanf M."/>
            <person name="Daum C."/>
            <person name="Ng V."/>
            <person name="Clum A."/>
            <person name="Ohm R."/>
            <person name="Martin F."/>
            <person name="Silar P."/>
            <person name="Natvig D."/>
            <person name="Lalanne C."/>
            <person name="Gautier V."/>
            <person name="Ament-Velasquez S.L."/>
            <person name="Kruys A."/>
            <person name="Hutchinson M.I."/>
            <person name="Powell A.J."/>
            <person name="Barry K."/>
            <person name="Miller A.N."/>
            <person name="Grigoriev I.V."/>
            <person name="Debuchy R."/>
            <person name="Gladieux P."/>
            <person name="Thoren M.H."/>
            <person name="Johannesson H."/>
        </authorList>
    </citation>
    <scope>NUCLEOTIDE SEQUENCE</scope>
    <source>
        <strain evidence="2">PSN309</strain>
    </source>
</reference>
<proteinExistence type="predicted"/>
<name>A0AAN6WTH4_9PEZI</name>
<gene>
    <name evidence="2" type="ORF">QBC35DRAFT_239374</name>
</gene>